<proteinExistence type="predicted"/>
<dbReference type="Gene3D" id="1.10.357.10">
    <property type="entry name" value="Tetracycline Repressor, domain 2"/>
    <property type="match status" value="1"/>
</dbReference>
<evidence type="ECO:0000313" key="6">
    <source>
        <dbReference type="EMBL" id="KJV32451.1"/>
    </source>
</evidence>
<dbReference type="EMBL" id="JZRB01000025">
    <property type="protein sequence ID" value="KJV32451.1"/>
    <property type="molecule type" value="Genomic_DNA"/>
</dbReference>
<evidence type="ECO:0000313" key="7">
    <source>
        <dbReference type="Proteomes" id="UP000033651"/>
    </source>
</evidence>
<dbReference type="PANTHER" id="PTHR47506">
    <property type="entry name" value="TRANSCRIPTIONAL REGULATORY PROTEIN"/>
    <property type="match status" value="1"/>
</dbReference>
<dbReference type="AlphaFoldDB" id="A0A0F3KMQ4"/>
<dbReference type="InterPro" id="IPR001647">
    <property type="entry name" value="HTH_TetR"/>
</dbReference>
<dbReference type="SUPFAM" id="SSF48498">
    <property type="entry name" value="Tetracyclin repressor-like, C-terminal domain"/>
    <property type="match status" value="1"/>
</dbReference>
<comment type="caution">
    <text evidence="6">The sequence shown here is derived from an EMBL/GenBank/DDBJ whole genome shotgun (WGS) entry which is preliminary data.</text>
</comment>
<dbReference type="Pfam" id="PF21993">
    <property type="entry name" value="TetR_C_13_2"/>
    <property type="match status" value="1"/>
</dbReference>
<sequence>MRYAKGHKEKTRQRIIETAAANFRERGFEGEGIASVMHDAGLTNGAFFNHFASKEDLAREVVAFAMAERLDFLNERIATGGNTQAYIDSYLSTKHRDNPQQGCPISTLVGDVARRSEPVREAFAEGMETLVARLSRQWPGLEEGPARERAIALYALINGALQMARATKDGALSEEILAAGRRAASALL</sequence>
<dbReference type="PROSITE" id="PS50977">
    <property type="entry name" value="HTH_TETR_2"/>
    <property type="match status" value="1"/>
</dbReference>
<keyword evidence="7" id="KW-1185">Reference proteome</keyword>
<organism evidence="6 7">
    <name type="scientific">Luteibacter yeojuensis</name>
    <dbReference type="NCBI Taxonomy" id="345309"/>
    <lineage>
        <taxon>Bacteria</taxon>
        <taxon>Pseudomonadati</taxon>
        <taxon>Pseudomonadota</taxon>
        <taxon>Gammaproteobacteria</taxon>
        <taxon>Lysobacterales</taxon>
        <taxon>Rhodanobacteraceae</taxon>
        <taxon>Luteibacter</taxon>
    </lineage>
</organism>
<dbReference type="InterPro" id="IPR054156">
    <property type="entry name" value="YxaF_TetR_C"/>
</dbReference>
<dbReference type="Pfam" id="PF00440">
    <property type="entry name" value="TetR_N"/>
    <property type="match status" value="1"/>
</dbReference>
<reference evidence="6 7" key="1">
    <citation type="submission" date="2015-03" db="EMBL/GenBank/DDBJ databases">
        <title>Draft genome sequence of Luteibacter yeojuensis strain SU11.</title>
        <authorList>
            <person name="Sulaiman J."/>
            <person name="Priya K."/>
            <person name="Chan K.-G."/>
        </authorList>
    </citation>
    <scope>NUCLEOTIDE SEQUENCE [LARGE SCALE GENOMIC DNA]</scope>
    <source>
        <strain evidence="6 7">SU11</strain>
    </source>
</reference>
<evidence type="ECO:0000256" key="2">
    <source>
        <dbReference type="ARBA" id="ARBA00023125"/>
    </source>
</evidence>
<dbReference type="Proteomes" id="UP000033651">
    <property type="component" value="Unassembled WGS sequence"/>
</dbReference>
<dbReference type="OrthoDB" id="9798857at2"/>
<keyword evidence="1" id="KW-0805">Transcription regulation</keyword>
<keyword evidence="3" id="KW-0804">Transcription</keyword>
<gene>
    <name evidence="6" type="ORF">VI08_11890</name>
</gene>
<dbReference type="PRINTS" id="PR00455">
    <property type="entry name" value="HTHTETR"/>
</dbReference>
<dbReference type="PANTHER" id="PTHR47506:SF7">
    <property type="entry name" value="TRANSCRIPTIONAL REGULATORY PROTEIN"/>
    <property type="match status" value="1"/>
</dbReference>
<protein>
    <recommendedName>
        <fullName evidence="5">HTH tetR-type domain-containing protein</fullName>
    </recommendedName>
</protein>
<name>A0A0F3KMQ4_9GAMM</name>
<dbReference type="GO" id="GO:0003677">
    <property type="term" value="F:DNA binding"/>
    <property type="evidence" value="ECO:0007669"/>
    <property type="project" value="UniProtKB-UniRule"/>
</dbReference>
<feature type="domain" description="HTH tetR-type" evidence="5">
    <location>
        <begin position="9"/>
        <end position="69"/>
    </location>
</feature>
<evidence type="ECO:0000256" key="4">
    <source>
        <dbReference type="PROSITE-ProRule" id="PRU00335"/>
    </source>
</evidence>
<feature type="DNA-binding region" description="H-T-H motif" evidence="4">
    <location>
        <begin position="32"/>
        <end position="51"/>
    </location>
</feature>
<dbReference type="InterPro" id="IPR009057">
    <property type="entry name" value="Homeodomain-like_sf"/>
</dbReference>
<accession>A0A0F3KMQ4</accession>
<evidence type="ECO:0000256" key="3">
    <source>
        <dbReference type="ARBA" id="ARBA00023163"/>
    </source>
</evidence>
<dbReference type="Gene3D" id="1.10.10.60">
    <property type="entry name" value="Homeodomain-like"/>
    <property type="match status" value="1"/>
</dbReference>
<keyword evidence="2 4" id="KW-0238">DNA-binding</keyword>
<dbReference type="RefSeq" id="WP_045829815.1">
    <property type="nucleotide sequence ID" value="NZ_JZRB01000025.1"/>
</dbReference>
<evidence type="ECO:0000259" key="5">
    <source>
        <dbReference type="PROSITE" id="PS50977"/>
    </source>
</evidence>
<dbReference type="PATRIC" id="fig|345309.4.peg.1725"/>
<dbReference type="InterPro" id="IPR036271">
    <property type="entry name" value="Tet_transcr_reg_TetR-rel_C_sf"/>
</dbReference>
<dbReference type="SUPFAM" id="SSF46689">
    <property type="entry name" value="Homeodomain-like"/>
    <property type="match status" value="1"/>
</dbReference>
<evidence type="ECO:0000256" key="1">
    <source>
        <dbReference type="ARBA" id="ARBA00023015"/>
    </source>
</evidence>